<sequence>MRRVSSKFLLHLTKFKNLQPHTLSSNSITSISSSSFAKHENLFSTSTSSEPHFKSCRKTQALYHSTPKTHQFHHTLSDSQPQMSSRQRKIKEKSQLEEAFESADTKEDMLVAFEQMEAAFDEQELGLACLKVGLKLDQEGEDPEKCLTFASRALKVLDKSASASLPVAMTLQLMGSACYSLKRFNDSLGYLNRANRILGKLEAEGFGKEDIMPVLHAVQLELANVKTAMGRREEALGNLRKCLEIKEMTLDRSSREIGDGNRDLAEAYVAVLNFKEALPYCLKALEIHKEHLGNNSVEVAHNRRLLGVIYSGMEEHKKALEQNELSQKVLKNWGLSSDLLNAEIDSANMQIALGKYDEAINILKGVVQQTDKDSETRTMVFISMAKALCSQDKFADSKRCLEIATGILEKKETVSPAEVAEAYMEISMQYETMNEFEIAISLLKRALAMVERLPQEQHSEGSASARIGWLLLLTGKVQQAIPYLESAAERLKESFGPKHYGVGYIYNNLGAAYLELDRPQSAAQMFAMAKDIMDVSLGPHHADAIEACQNLSKSYAQMKSYTLAIEFQQRAIDGWESHGPSGKDELKEALRILEELKQKARDAAINEFASEALPLFYNSEQESSGALQHDMARNSESPSSRSLQGDTPISQRQPGKI</sequence>
<reference evidence="3 4" key="1">
    <citation type="submission" date="2023-12" db="EMBL/GenBank/DDBJ databases">
        <title>A high-quality genome assembly for Dillenia turbinata (Dilleniales).</title>
        <authorList>
            <person name="Chanderbali A."/>
        </authorList>
    </citation>
    <scope>NUCLEOTIDE SEQUENCE [LARGE SCALE GENOMIC DNA]</scope>
    <source>
        <strain evidence="3">LSX21</strain>
        <tissue evidence="3">Leaf</tissue>
    </source>
</reference>
<evidence type="ECO:0008006" key="5">
    <source>
        <dbReference type="Google" id="ProtNLM"/>
    </source>
</evidence>
<dbReference type="PROSITE" id="PS50005">
    <property type="entry name" value="TPR"/>
    <property type="match status" value="1"/>
</dbReference>
<evidence type="ECO:0000256" key="1">
    <source>
        <dbReference type="PROSITE-ProRule" id="PRU00339"/>
    </source>
</evidence>
<evidence type="ECO:0000313" key="3">
    <source>
        <dbReference type="EMBL" id="KAK6937801.1"/>
    </source>
</evidence>
<dbReference type="EMBL" id="JBAMMX010000006">
    <property type="protein sequence ID" value="KAK6937801.1"/>
    <property type="molecule type" value="Genomic_DNA"/>
</dbReference>
<dbReference type="Proteomes" id="UP001370490">
    <property type="component" value="Unassembled WGS sequence"/>
</dbReference>
<organism evidence="3 4">
    <name type="scientific">Dillenia turbinata</name>
    <dbReference type="NCBI Taxonomy" id="194707"/>
    <lineage>
        <taxon>Eukaryota</taxon>
        <taxon>Viridiplantae</taxon>
        <taxon>Streptophyta</taxon>
        <taxon>Embryophyta</taxon>
        <taxon>Tracheophyta</taxon>
        <taxon>Spermatophyta</taxon>
        <taxon>Magnoliopsida</taxon>
        <taxon>eudicotyledons</taxon>
        <taxon>Gunneridae</taxon>
        <taxon>Pentapetalae</taxon>
        <taxon>Dilleniales</taxon>
        <taxon>Dilleniaceae</taxon>
        <taxon>Dillenia</taxon>
    </lineage>
</organism>
<accession>A0AAN8ZH36</accession>
<keyword evidence="1" id="KW-0802">TPR repeat</keyword>
<feature type="region of interest" description="Disordered" evidence="2">
    <location>
        <begin position="67"/>
        <end position="88"/>
    </location>
</feature>
<name>A0AAN8ZH36_9MAGN</name>
<dbReference type="SMART" id="SM00028">
    <property type="entry name" value="TPR"/>
    <property type="match status" value="8"/>
</dbReference>
<evidence type="ECO:0000313" key="4">
    <source>
        <dbReference type="Proteomes" id="UP001370490"/>
    </source>
</evidence>
<gene>
    <name evidence="3" type="ORF">RJ641_031309</name>
</gene>
<dbReference type="Pfam" id="PF13424">
    <property type="entry name" value="TPR_12"/>
    <property type="match status" value="2"/>
</dbReference>
<dbReference type="SUPFAM" id="SSF48452">
    <property type="entry name" value="TPR-like"/>
    <property type="match status" value="3"/>
</dbReference>
<dbReference type="Pfam" id="PF13181">
    <property type="entry name" value="TPR_8"/>
    <property type="match status" value="1"/>
</dbReference>
<feature type="compositionally biased region" description="Polar residues" evidence="2">
    <location>
        <begin position="634"/>
        <end position="657"/>
    </location>
</feature>
<dbReference type="PANTHER" id="PTHR47459:SF1">
    <property type="entry name" value="KINESIN LIGHT CHAIN-RELATED"/>
    <property type="match status" value="1"/>
</dbReference>
<dbReference type="InterPro" id="IPR011990">
    <property type="entry name" value="TPR-like_helical_dom_sf"/>
</dbReference>
<dbReference type="Pfam" id="PF13374">
    <property type="entry name" value="TPR_10"/>
    <property type="match status" value="1"/>
</dbReference>
<feature type="region of interest" description="Disordered" evidence="2">
    <location>
        <begin position="620"/>
        <end position="657"/>
    </location>
</feature>
<dbReference type="InterPro" id="IPR019734">
    <property type="entry name" value="TPR_rpt"/>
</dbReference>
<feature type="repeat" description="TPR" evidence="1">
    <location>
        <begin position="420"/>
        <end position="453"/>
    </location>
</feature>
<proteinExistence type="predicted"/>
<keyword evidence="4" id="KW-1185">Reference proteome</keyword>
<protein>
    <recommendedName>
        <fullName evidence="5">MalT-like TPR region domain-containing protein</fullName>
    </recommendedName>
</protein>
<dbReference type="Gene3D" id="1.25.40.10">
    <property type="entry name" value="Tetratricopeptide repeat domain"/>
    <property type="match status" value="3"/>
</dbReference>
<comment type="caution">
    <text evidence="3">The sequence shown here is derived from an EMBL/GenBank/DDBJ whole genome shotgun (WGS) entry which is preliminary data.</text>
</comment>
<evidence type="ECO:0000256" key="2">
    <source>
        <dbReference type="SAM" id="MobiDB-lite"/>
    </source>
</evidence>
<dbReference type="PANTHER" id="PTHR47459">
    <property type="entry name" value="KINESIN LIGHT CHAIN-RELATED"/>
    <property type="match status" value="1"/>
</dbReference>
<dbReference type="AlphaFoldDB" id="A0AAN8ZH36"/>